<organism evidence="1 2">
    <name type="scientific">Haemonchus contortus</name>
    <name type="common">Barber pole worm</name>
    <dbReference type="NCBI Taxonomy" id="6289"/>
    <lineage>
        <taxon>Eukaryota</taxon>
        <taxon>Metazoa</taxon>
        <taxon>Ecdysozoa</taxon>
        <taxon>Nematoda</taxon>
        <taxon>Chromadorea</taxon>
        <taxon>Rhabditida</taxon>
        <taxon>Rhabditina</taxon>
        <taxon>Rhabditomorpha</taxon>
        <taxon>Strongyloidea</taxon>
        <taxon>Trichostrongylidae</taxon>
        <taxon>Haemonchus</taxon>
    </lineage>
</organism>
<dbReference type="Proteomes" id="UP000025227">
    <property type="component" value="Unplaced"/>
</dbReference>
<evidence type="ECO:0000313" key="2">
    <source>
        <dbReference type="WBParaSite" id="HCON_00088360-00001"/>
    </source>
</evidence>
<evidence type="ECO:0000313" key="1">
    <source>
        <dbReference type="Proteomes" id="UP000025227"/>
    </source>
</evidence>
<reference evidence="2" key="1">
    <citation type="submission" date="2020-12" db="UniProtKB">
        <authorList>
            <consortium name="WormBaseParasite"/>
        </authorList>
    </citation>
    <scope>IDENTIFICATION</scope>
    <source>
        <strain evidence="2">MHco3</strain>
    </source>
</reference>
<proteinExistence type="predicted"/>
<accession>A0A7I5E9J5</accession>
<sequence length="98" mass="10952">GVMIMRPTVVVKLNEYLRSANLDFTLPKSNVFECFIMGISLQNSGDCGVRVKNTRLSSLDSIMLGRQLFLYNWVTGDVVDTKPTIGRSSKRFATVIYG</sequence>
<dbReference type="AlphaFoldDB" id="A0A7I5E9J5"/>
<name>A0A7I5E9J5_HAECO</name>
<protein>
    <submittedName>
        <fullName evidence="2">Polyprotein</fullName>
    </submittedName>
</protein>
<dbReference type="WBParaSite" id="HCON_00088360-00001">
    <property type="protein sequence ID" value="HCON_00088360-00001"/>
    <property type="gene ID" value="HCON_00088360"/>
</dbReference>
<keyword evidence="1" id="KW-1185">Reference proteome</keyword>